<evidence type="ECO:0000313" key="3">
    <source>
        <dbReference type="Proteomes" id="UP000461585"/>
    </source>
</evidence>
<accession>A0A7X5KP74</accession>
<dbReference type="RefSeq" id="WP_162371521.1">
    <property type="nucleotide sequence ID" value="NZ_JAAEEH010000064.1"/>
</dbReference>
<dbReference type="Proteomes" id="UP000461585">
    <property type="component" value="Unassembled WGS sequence"/>
</dbReference>
<evidence type="ECO:0000313" key="2">
    <source>
        <dbReference type="EMBL" id="NDL68804.1"/>
    </source>
</evidence>
<dbReference type="CDD" id="cd07713">
    <property type="entry name" value="DHPS-like_MBL-fold"/>
    <property type="match status" value="1"/>
</dbReference>
<dbReference type="InterPro" id="IPR041712">
    <property type="entry name" value="DHPS-like_MBL-fold"/>
</dbReference>
<dbReference type="Pfam" id="PF00753">
    <property type="entry name" value="Lactamase_B"/>
    <property type="match status" value="1"/>
</dbReference>
<sequence>MTIKTLVENTILGEGLEAEHGLSLYIETKEHKILFDAGESSLFLENAAKMGVDLSKVDLVVISHGHRDHGGGLETFLDNNSHAKVYVREGAFGPHYAQRKDGVEEIGLDRELLSRGRFVFAGERLDIDGELTLFSGVVGNRLNPSGNKRLLMEKDGELVEDDFSHEQSLLIREQGSTVLVAGCAHRGIANILEHVREAVGSYPDHVVGGFHLMNNSAGTTENPGVVAQLGGYLQGIKAVCHTCHCTGLEPYGQLKGILGDGIGYLSTGSVLEIN</sequence>
<dbReference type="Gene3D" id="3.60.15.10">
    <property type="entry name" value="Ribonuclease Z/Hydroxyacylglutathione hydrolase-like"/>
    <property type="match status" value="1"/>
</dbReference>
<reference evidence="2 3" key="1">
    <citation type="submission" date="2020-01" db="EMBL/GenBank/DDBJ databases">
        <title>Anaeroalcalibacter tamaniensis gen. nov., sp. nov., moderately halophilic strictly anaerobic fermenter bacterium from mud volcano of Taman peninsula.</title>
        <authorList>
            <person name="Frolova A."/>
            <person name="Merkel A.Y."/>
            <person name="Slobodkin A.I."/>
        </authorList>
    </citation>
    <scope>NUCLEOTIDE SEQUENCE [LARGE SCALE GENOMIC DNA]</scope>
    <source>
        <strain evidence="2 3">F-3ap</strain>
    </source>
</reference>
<dbReference type="GO" id="GO:0016740">
    <property type="term" value="F:transferase activity"/>
    <property type="evidence" value="ECO:0007669"/>
    <property type="project" value="TreeGrafter"/>
</dbReference>
<dbReference type="SUPFAM" id="SSF56281">
    <property type="entry name" value="Metallo-hydrolase/oxidoreductase"/>
    <property type="match status" value="1"/>
</dbReference>
<organism evidence="2 3">
    <name type="scientific">Anaerotalea alkaliphila</name>
    <dbReference type="NCBI Taxonomy" id="2662126"/>
    <lineage>
        <taxon>Bacteria</taxon>
        <taxon>Bacillati</taxon>
        <taxon>Bacillota</taxon>
        <taxon>Clostridia</taxon>
        <taxon>Eubacteriales</taxon>
        <taxon>Anaerotalea</taxon>
    </lineage>
</organism>
<protein>
    <submittedName>
        <fullName evidence="2">MBL fold metallo-hydrolase</fullName>
    </submittedName>
</protein>
<dbReference type="EMBL" id="JAAEEH010000064">
    <property type="protein sequence ID" value="NDL68804.1"/>
    <property type="molecule type" value="Genomic_DNA"/>
</dbReference>
<dbReference type="PANTHER" id="PTHR13754:SF13">
    <property type="entry name" value="METALLO-BETA-LACTAMASE SUPERFAMILY PROTEIN (AFU_ORTHOLOGUE AFUA_3G07630)"/>
    <property type="match status" value="1"/>
</dbReference>
<dbReference type="InterPro" id="IPR036866">
    <property type="entry name" value="RibonucZ/Hydroxyglut_hydro"/>
</dbReference>
<proteinExistence type="predicted"/>
<dbReference type="AlphaFoldDB" id="A0A7X5KP74"/>
<keyword evidence="3" id="KW-1185">Reference proteome</keyword>
<dbReference type="PANTHER" id="PTHR13754">
    <property type="entry name" value="METALLO-BETA-LACTAMASE SUPERFAMILY PROTEIN"/>
    <property type="match status" value="1"/>
</dbReference>
<keyword evidence="2" id="KW-0378">Hydrolase</keyword>
<dbReference type="InterPro" id="IPR052926">
    <property type="entry name" value="Metallo-beta-lactamase_dom"/>
</dbReference>
<name>A0A7X5KP74_9FIRM</name>
<dbReference type="InterPro" id="IPR001279">
    <property type="entry name" value="Metallo-B-lactamas"/>
</dbReference>
<dbReference type="SMART" id="SM00849">
    <property type="entry name" value="Lactamase_B"/>
    <property type="match status" value="1"/>
</dbReference>
<gene>
    <name evidence="2" type="ORF">GXN74_13765</name>
</gene>
<evidence type="ECO:0000259" key="1">
    <source>
        <dbReference type="SMART" id="SM00849"/>
    </source>
</evidence>
<comment type="caution">
    <text evidence="2">The sequence shown here is derived from an EMBL/GenBank/DDBJ whole genome shotgun (WGS) entry which is preliminary data.</text>
</comment>
<feature type="domain" description="Metallo-beta-lactamase" evidence="1">
    <location>
        <begin position="20"/>
        <end position="210"/>
    </location>
</feature>
<dbReference type="GO" id="GO:0016787">
    <property type="term" value="F:hydrolase activity"/>
    <property type="evidence" value="ECO:0007669"/>
    <property type="project" value="UniProtKB-KW"/>
</dbReference>